<name>A0A0S4S9J0_CAMHY</name>
<sequence>MRHGIFALKPAALSYKRHKEILKDYARKIMPYV</sequence>
<evidence type="ECO:0000313" key="1">
    <source>
        <dbReference type="EMBL" id="CUU82714.1"/>
    </source>
</evidence>
<proteinExistence type="predicted"/>
<dbReference type="Proteomes" id="UP000052237">
    <property type="component" value="Unassembled WGS sequence"/>
</dbReference>
<organism evidence="1 2">
    <name type="scientific">Campylobacter hyointestinalis subsp. hyointestinalis</name>
    <dbReference type="NCBI Taxonomy" id="91352"/>
    <lineage>
        <taxon>Bacteria</taxon>
        <taxon>Pseudomonadati</taxon>
        <taxon>Campylobacterota</taxon>
        <taxon>Epsilonproteobacteria</taxon>
        <taxon>Campylobacterales</taxon>
        <taxon>Campylobacteraceae</taxon>
        <taxon>Campylobacter</taxon>
    </lineage>
</organism>
<protein>
    <submittedName>
        <fullName evidence="1">Luciferase-alpha subunit</fullName>
    </submittedName>
</protein>
<accession>A0A0S4S9J0</accession>
<comment type="caution">
    <text evidence="1">The sequence shown here is derived from an EMBL/GenBank/DDBJ whole genome shotgun (WGS) entry which is preliminary data.</text>
</comment>
<evidence type="ECO:0000313" key="2">
    <source>
        <dbReference type="Proteomes" id="UP000052237"/>
    </source>
</evidence>
<keyword evidence="2" id="KW-1185">Reference proteome</keyword>
<dbReference type="AlphaFoldDB" id="A0A0S4S9J0"/>
<dbReference type="EMBL" id="FAVB01000003">
    <property type="protein sequence ID" value="CUU82714.1"/>
    <property type="molecule type" value="Genomic_DNA"/>
</dbReference>
<reference evidence="1 2" key="1">
    <citation type="submission" date="2015-11" db="EMBL/GenBank/DDBJ databases">
        <authorList>
            <consortium name="Pathogen Informatics"/>
        </authorList>
    </citation>
    <scope>NUCLEOTIDE SEQUENCE [LARGE SCALE GENOMIC DNA]</scope>
    <source>
        <strain evidence="1 2">006A-0059</strain>
    </source>
</reference>
<gene>
    <name evidence="1" type="ORF">ERS686654_01337</name>
</gene>